<evidence type="ECO:0000256" key="1">
    <source>
        <dbReference type="SAM" id="MobiDB-lite"/>
    </source>
</evidence>
<feature type="compositionally biased region" description="Polar residues" evidence="1">
    <location>
        <begin position="1"/>
        <end position="11"/>
    </location>
</feature>
<dbReference type="Proteomes" id="UP001222027">
    <property type="component" value="Unassembled WGS sequence"/>
</dbReference>
<evidence type="ECO:0000313" key="3">
    <source>
        <dbReference type="Proteomes" id="UP001222027"/>
    </source>
</evidence>
<reference evidence="2 3" key="1">
    <citation type="submission" date="2022-12" db="EMBL/GenBank/DDBJ databases">
        <title>Chromosome-scale assembly of the Ensete ventricosum genome.</title>
        <authorList>
            <person name="Dussert Y."/>
            <person name="Stocks J."/>
            <person name="Wendawek A."/>
            <person name="Woldeyes F."/>
            <person name="Nichols R.A."/>
            <person name="Borrell J.S."/>
        </authorList>
    </citation>
    <scope>NUCLEOTIDE SEQUENCE [LARGE SCALE GENOMIC DNA]</scope>
    <source>
        <strain evidence="3">cv. Maze</strain>
        <tissue evidence="2">Seeds</tissue>
    </source>
</reference>
<feature type="region of interest" description="Disordered" evidence="1">
    <location>
        <begin position="66"/>
        <end position="89"/>
    </location>
</feature>
<proteinExistence type="predicted"/>
<sequence>MVTGKHSQPISAHSRLRLRQRTNVTRNLLDPDSRFGFGLFCFPATTIHLLPRPDVASDYITKSLGELQTSRDPSAATSPPKAPSPRIRG</sequence>
<feature type="region of interest" description="Disordered" evidence="1">
    <location>
        <begin position="1"/>
        <end position="22"/>
    </location>
</feature>
<dbReference type="AlphaFoldDB" id="A0AAV8QHQ3"/>
<accession>A0AAV8QHQ3</accession>
<protein>
    <submittedName>
        <fullName evidence="2">Uncharacterized protein</fullName>
    </submittedName>
</protein>
<evidence type="ECO:0000313" key="2">
    <source>
        <dbReference type="EMBL" id="KAJ8510556.1"/>
    </source>
</evidence>
<keyword evidence="3" id="KW-1185">Reference proteome</keyword>
<comment type="caution">
    <text evidence="2">The sequence shown here is derived from an EMBL/GenBank/DDBJ whole genome shotgun (WGS) entry which is preliminary data.</text>
</comment>
<gene>
    <name evidence="2" type="ORF">OPV22_000990</name>
</gene>
<dbReference type="EMBL" id="JAQQAF010000001">
    <property type="protein sequence ID" value="KAJ8510556.1"/>
    <property type="molecule type" value="Genomic_DNA"/>
</dbReference>
<name>A0AAV8QHQ3_ENSVE</name>
<organism evidence="2 3">
    <name type="scientific">Ensete ventricosum</name>
    <name type="common">Abyssinian banana</name>
    <name type="synonym">Musa ensete</name>
    <dbReference type="NCBI Taxonomy" id="4639"/>
    <lineage>
        <taxon>Eukaryota</taxon>
        <taxon>Viridiplantae</taxon>
        <taxon>Streptophyta</taxon>
        <taxon>Embryophyta</taxon>
        <taxon>Tracheophyta</taxon>
        <taxon>Spermatophyta</taxon>
        <taxon>Magnoliopsida</taxon>
        <taxon>Liliopsida</taxon>
        <taxon>Zingiberales</taxon>
        <taxon>Musaceae</taxon>
        <taxon>Ensete</taxon>
    </lineage>
</organism>